<proteinExistence type="predicted"/>
<reference evidence="4" key="1">
    <citation type="submission" date="2013-03" db="EMBL/GenBank/DDBJ databases">
        <authorList>
            <person name="Jeffery W."/>
            <person name="Warren W."/>
            <person name="Wilson R.K."/>
        </authorList>
    </citation>
    <scope>NUCLEOTIDE SEQUENCE</scope>
    <source>
        <strain evidence="4">female</strain>
    </source>
</reference>
<feature type="transmembrane region" description="Helical" evidence="2">
    <location>
        <begin position="12"/>
        <end position="33"/>
    </location>
</feature>
<keyword evidence="1" id="KW-0175">Coiled coil</keyword>
<reference evidence="3" key="4">
    <citation type="submission" date="2025-09" db="UniProtKB">
        <authorList>
            <consortium name="Ensembl"/>
        </authorList>
    </citation>
    <scope>IDENTIFICATION</scope>
</reference>
<reference evidence="3" key="3">
    <citation type="submission" date="2025-08" db="UniProtKB">
        <authorList>
            <consortium name="Ensembl"/>
        </authorList>
    </citation>
    <scope>IDENTIFICATION</scope>
</reference>
<keyword evidence="2" id="KW-0812">Transmembrane</keyword>
<dbReference type="AlphaFoldDB" id="A0A3B1IKC9"/>
<protein>
    <submittedName>
        <fullName evidence="3">Si:ch211-1a19.3</fullName>
    </submittedName>
</protein>
<evidence type="ECO:0000313" key="3">
    <source>
        <dbReference type="Ensembl" id="ENSAMXP00000030166.1"/>
    </source>
</evidence>
<sequence length="235" mass="26236">MTSSKSSQTTRNIVITCLALWSVISLIIIVVWATSPDLKGASQCRAELQALQKTFDEEKAVWGKDREALENMVREGWHNQSVLQENVNLLMEQLKELNLTLETCFQNNTNLKENITLLEKDIEVHKAIEANLTAEISQRQDLIENLQLNLTQTVSELESCNKLHKAAMLLQTAAEKQKDACQTRRQYLEKQLMKCQNTIQSSHNLGTEAGNDGPPGPQSGLAMVVIVGISLLLVP</sequence>
<evidence type="ECO:0000256" key="2">
    <source>
        <dbReference type="SAM" id="Phobius"/>
    </source>
</evidence>
<dbReference type="InParanoid" id="A0A3B1IKC9"/>
<reference evidence="4" key="2">
    <citation type="journal article" date="2014" name="Nat. Commun.">
        <title>The cavefish genome reveals candidate genes for eye loss.</title>
        <authorList>
            <person name="McGaugh S.E."/>
            <person name="Gross J.B."/>
            <person name="Aken B."/>
            <person name="Blin M."/>
            <person name="Borowsky R."/>
            <person name="Chalopin D."/>
            <person name="Hinaux H."/>
            <person name="Jeffery W.R."/>
            <person name="Keene A."/>
            <person name="Ma L."/>
            <person name="Minx P."/>
            <person name="Murphy D."/>
            <person name="O'Quin K.E."/>
            <person name="Retaux S."/>
            <person name="Rohner N."/>
            <person name="Searle S.M."/>
            <person name="Stahl B.A."/>
            <person name="Tabin C."/>
            <person name="Volff J.N."/>
            <person name="Yoshizawa M."/>
            <person name="Warren W.C."/>
        </authorList>
    </citation>
    <scope>NUCLEOTIDE SEQUENCE [LARGE SCALE GENOMIC DNA]</scope>
    <source>
        <strain evidence="4">female</strain>
    </source>
</reference>
<dbReference type="Bgee" id="ENSAMXG00000043682">
    <property type="expression patterns" value="Expressed in bone element and 14 other cell types or tissues"/>
</dbReference>
<evidence type="ECO:0000313" key="4">
    <source>
        <dbReference type="Proteomes" id="UP000018467"/>
    </source>
</evidence>
<accession>A0A3B1IKC9</accession>
<name>A0A3B1IKC9_ASTMX</name>
<dbReference type="Proteomes" id="UP000018467">
    <property type="component" value="Unassembled WGS sequence"/>
</dbReference>
<dbReference type="GeneTree" id="ENSGT00400000024256"/>
<feature type="coiled-coil region" evidence="1">
    <location>
        <begin position="80"/>
        <end position="149"/>
    </location>
</feature>
<keyword evidence="2" id="KW-0472">Membrane</keyword>
<evidence type="ECO:0000256" key="1">
    <source>
        <dbReference type="SAM" id="Coils"/>
    </source>
</evidence>
<dbReference type="Ensembl" id="ENSAMXT00000041953.1">
    <property type="protein sequence ID" value="ENSAMXP00000030166.1"/>
    <property type="gene ID" value="ENSAMXG00000043682.1"/>
</dbReference>
<keyword evidence="2" id="KW-1133">Transmembrane helix</keyword>
<keyword evidence="4" id="KW-1185">Reference proteome</keyword>
<organism evidence="3 4">
    <name type="scientific">Astyanax mexicanus</name>
    <name type="common">Blind cave fish</name>
    <name type="synonym">Astyanax fasciatus mexicanus</name>
    <dbReference type="NCBI Taxonomy" id="7994"/>
    <lineage>
        <taxon>Eukaryota</taxon>
        <taxon>Metazoa</taxon>
        <taxon>Chordata</taxon>
        <taxon>Craniata</taxon>
        <taxon>Vertebrata</taxon>
        <taxon>Euteleostomi</taxon>
        <taxon>Actinopterygii</taxon>
        <taxon>Neopterygii</taxon>
        <taxon>Teleostei</taxon>
        <taxon>Ostariophysi</taxon>
        <taxon>Characiformes</taxon>
        <taxon>Characoidei</taxon>
        <taxon>Acestrorhamphidae</taxon>
        <taxon>Acestrorhamphinae</taxon>
        <taxon>Astyanax</taxon>
    </lineage>
</organism>